<name>A0A3D8T2Y6_9EURO</name>
<gene>
    <name evidence="11" type="ORF">DSM5745_00235</name>
</gene>
<dbReference type="PANTHER" id="PTHR24305:SF157">
    <property type="entry name" value="N-ACETYLTRYPTOPHAN 6-HYDROXYLASE IVOC-RELATED"/>
    <property type="match status" value="1"/>
</dbReference>
<feature type="transmembrane region" description="Helical" evidence="10">
    <location>
        <begin position="15"/>
        <end position="33"/>
    </location>
</feature>
<keyword evidence="6 8" id="KW-0408">Iron</keyword>
<keyword evidence="7 9" id="KW-0503">Monooxygenase</keyword>
<evidence type="ECO:0008006" key="13">
    <source>
        <dbReference type="Google" id="ProtNLM"/>
    </source>
</evidence>
<dbReference type="PROSITE" id="PS00086">
    <property type="entry name" value="CYTOCHROME_P450"/>
    <property type="match status" value="1"/>
</dbReference>
<dbReference type="PRINTS" id="PR00385">
    <property type="entry name" value="P450"/>
</dbReference>
<comment type="caution">
    <text evidence="11">The sequence shown here is derived from an EMBL/GenBank/DDBJ whole genome shotgun (WGS) entry which is preliminary data.</text>
</comment>
<dbReference type="CDD" id="cd11062">
    <property type="entry name" value="CYP58-like"/>
    <property type="match status" value="1"/>
</dbReference>
<proteinExistence type="inferred from homology"/>
<dbReference type="InterPro" id="IPR001128">
    <property type="entry name" value="Cyt_P450"/>
</dbReference>
<dbReference type="InterPro" id="IPR002403">
    <property type="entry name" value="Cyt_P450_E_grp-IV"/>
</dbReference>
<accession>A0A3D8T2Y6</accession>
<evidence type="ECO:0000256" key="2">
    <source>
        <dbReference type="ARBA" id="ARBA00010617"/>
    </source>
</evidence>
<dbReference type="SUPFAM" id="SSF48264">
    <property type="entry name" value="Cytochrome P450"/>
    <property type="match status" value="1"/>
</dbReference>
<keyword evidence="10" id="KW-0472">Membrane</keyword>
<dbReference type="PRINTS" id="PR00465">
    <property type="entry name" value="EP450IV"/>
</dbReference>
<dbReference type="InterPro" id="IPR017972">
    <property type="entry name" value="Cyt_P450_CS"/>
</dbReference>
<evidence type="ECO:0000256" key="7">
    <source>
        <dbReference type="ARBA" id="ARBA00023033"/>
    </source>
</evidence>
<keyword evidence="4 8" id="KW-0479">Metal-binding</keyword>
<dbReference type="InterPro" id="IPR050121">
    <property type="entry name" value="Cytochrome_P450_monoxygenase"/>
</dbReference>
<evidence type="ECO:0000313" key="12">
    <source>
        <dbReference type="Proteomes" id="UP000256690"/>
    </source>
</evidence>
<evidence type="ECO:0000256" key="4">
    <source>
        <dbReference type="ARBA" id="ARBA00022723"/>
    </source>
</evidence>
<evidence type="ECO:0000256" key="6">
    <source>
        <dbReference type="ARBA" id="ARBA00023004"/>
    </source>
</evidence>
<organism evidence="11 12">
    <name type="scientific">Aspergillus mulundensis</name>
    <dbReference type="NCBI Taxonomy" id="1810919"/>
    <lineage>
        <taxon>Eukaryota</taxon>
        <taxon>Fungi</taxon>
        <taxon>Dikarya</taxon>
        <taxon>Ascomycota</taxon>
        <taxon>Pezizomycotina</taxon>
        <taxon>Eurotiomycetes</taxon>
        <taxon>Eurotiomycetidae</taxon>
        <taxon>Eurotiales</taxon>
        <taxon>Aspergillaceae</taxon>
        <taxon>Aspergillus</taxon>
        <taxon>Aspergillus subgen. Nidulantes</taxon>
    </lineage>
</organism>
<dbReference type="GO" id="GO:0044550">
    <property type="term" value="P:secondary metabolite biosynthetic process"/>
    <property type="evidence" value="ECO:0007669"/>
    <property type="project" value="UniProtKB-ARBA"/>
</dbReference>
<sequence length="462" mass="52060">MAVLTHLTSATSTTLLLHAGLCLVLYICTRLVYNIYLHPLSIFPGPKLAVCSPLHEFYYDVICRGMFMWEIEKMHELYGPIVRINPREIHIKDPEFIDVVYASGTHIRTKDPQFTPALSSPHSVISTIDHNHHRKRKSYLKAFFSRRSLETLGPFIQESVELLCEKFRHAHAHKQTLRLDSLYSDLTADIITYYAFGSSYGYLRGDGAANDILSGVNELTMAFHVNRFFPVFRRILSCIPVWLLQRLRPSYAQSLALLNGLRQQSENALARTPAAVLENGASSKETIFSALSSPHIPASERTVPRLMDEGFAVLGAGTVTTARTLALASFHIFSNSTILENMRTELVNSVMPDLNSTPSWADLERLPYLTAVITEALRLSHGVTFRQARIAPDEALVFRDWVIPAGTPVAISTYLTHMDPSIFPSPQSFDPERWIRAKEQGFPLHKYLLAFSRGSRQCLGMR</sequence>
<dbReference type="STRING" id="1810919.A0A3D8T2Y6"/>
<dbReference type="GO" id="GO:0016705">
    <property type="term" value="F:oxidoreductase activity, acting on paired donors, with incorporation or reduction of molecular oxygen"/>
    <property type="evidence" value="ECO:0007669"/>
    <property type="project" value="InterPro"/>
</dbReference>
<dbReference type="OrthoDB" id="3945418at2759"/>
<dbReference type="EMBL" id="PVWQ01000001">
    <property type="protein sequence ID" value="RDW92913.1"/>
    <property type="molecule type" value="Genomic_DNA"/>
</dbReference>
<comment type="similarity">
    <text evidence="2 9">Belongs to the cytochrome P450 family.</text>
</comment>
<keyword evidence="3 8" id="KW-0349">Heme</keyword>
<keyword evidence="10" id="KW-1133">Transmembrane helix</keyword>
<protein>
    <recommendedName>
        <fullName evidence="13">Cytochrome P450</fullName>
    </recommendedName>
</protein>
<dbReference type="AlphaFoldDB" id="A0A3D8T2Y6"/>
<comment type="cofactor">
    <cofactor evidence="1 8">
        <name>heme</name>
        <dbReference type="ChEBI" id="CHEBI:30413"/>
    </cofactor>
</comment>
<dbReference type="Gene3D" id="1.10.630.10">
    <property type="entry name" value="Cytochrome P450"/>
    <property type="match status" value="1"/>
</dbReference>
<dbReference type="Pfam" id="PF00067">
    <property type="entry name" value="p450"/>
    <property type="match status" value="1"/>
</dbReference>
<keyword evidence="5 9" id="KW-0560">Oxidoreductase</keyword>
<evidence type="ECO:0000256" key="9">
    <source>
        <dbReference type="RuleBase" id="RU000461"/>
    </source>
</evidence>
<dbReference type="Proteomes" id="UP000256690">
    <property type="component" value="Unassembled WGS sequence"/>
</dbReference>
<evidence type="ECO:0000256" key="8">
    <source>
        <dbReference type="PIRSR" id="PIRSR602403-1"/>
    </source>
</evidence>
<evidence type="ECO:0000256" key="1">
    <source>
        <dbReference type="ARBA" id="ARBA00001971"/>
    </source>
</evidence>
<keyword evidence="10" id="KW-0812">Transmembrane</keyword>
<dbReference type="GO" id="GO:0020037">
    <property type="term" value="F:heme binding"/>
    <property type="evidence" value="ECO:0007669"/>
    <property type="project" value="InterPro"/>
</dbReference>
<dbReference type="InterPro" id="IPR036396">
    <property type="entry name" value="Cyt_P450_sf"/>
</dbReference>
<feature type="binding site" description="axial binding residue" evidence="8">
    <location>
        <position position="458"/>
    </location>
    <ligand>
        <name>heme</name>
        <dbReference type="ChEBI" id="CHEBI:30413"/>
    </ligand>
    <ligandPart>
        <name>Fe</name>
        <dbReference type="ChEBI" id="CHEBI:18248"/>
    </ligandPart>
</feature>
<evidence type="ECO:0000256" key="10">
    <source>
        <dbReference type="SAM" id="Phobius"/>
    </source>
</evidence>
<evidence type="ECO:0000256" key="5">
    <source>
        <dbReference type="ARBA" id="ARBA00023002"/>
    </source>
</evidence>
<evidence type="ECO:0000313" key="11">
    <source>
        <dbReference type="EMBL" id="RDW92913.1"/>
    </source>
</evidence>
<dbReference type="GeneID" id="38110605"/>
<reference evidence="11 12" key="1">
    <citation type="journal article" date="2018" name="IMA Fungus">
        <title>IMA Genome-F 9: Draft genome sequence of Annulohypoxylon stygium, Aspergillus mulundensis, Berkeleyomyces basicola (syn. Thielaviopsis basicola), Ceratocystis smalleyi, two Cercospora beticola strains, Coleophoma cylindrospora, Fusarium fracticaudum, Phialophora cf. hyalina, and Morchella septimelata.</title>
        <authorList>
            <person name="Wingfield B.D."/>
            <person name="Bills G.F."/>
            <person name="Dong Y."/>
            <person name="Huang W."/>
            <person name="Nel W.J."/>
            <person name="Swalarsk-Parry B.S."/>
            <person name="Vaghefi N."/>
            <person name="Wilken P.M."/>
            <person name="An Z."/>
            <person name="de Beer Z.W."/>
            <person name="De Vos L."/>
            <person name="Chen L."/>
            <person name="Duong T.A."/>
            <person name="Gao Y."/>
            <person name="Hammerbacher A."/>
            <person name="Kikkert J.R."/>
            <person name="Li Y."/>
            <person name="Li H."/>
            <person name="Li K."/>
            <person name="Li Q."/>
            <person name="Liu X."/>
            <person name="Ma X."/>
            <person name="Naidoo K."/>
            <person name="Pethybridge S.J."/>
            <person name="Sun J."/>
            <person name="Steenkamp E.T."/>
            <person name="van der Nest M.A."/>
            <person name="van Wyk S."/>
            <person name="Wingfield M.J."/>
            <person name="Xiong C."/>
            <person name="Yue Q."/>
            <person name="Zhang X."/>
        </authorList>
    </citation>
    <scope>NUCLEOTIDE SEQUENCE [LARGE SCALE GENOMIC DNA]</scope>
    <source>
        <strain evidence="11 12">DSM 5745</strain>
    </source>
</reference>
<dbReference type="RefSeq" id="XP_026608096.1">
    <property type="nucleotide sequence ID" value="XM_026742251.1"/>
</dbReference>
<keyword evidence="12" id="KW-1185">Reference proteome</keyword>
<dbReference type="GO" id="GO:0005506">
    <property type="term" value="F:iron ion binding"/>
    <property type="evidence" value="ECO:0007669"/>
    <property type="project" value="InterPro"/>
</dbReference>
<dbReference type="GO" id="GO:0004497">
    <property type="term" value="F:monooxygenase activity"/>
    <property type="evidence" value="ECO:0007669"/>
    <property type="project" value="UniProtKB-KW"/>
</dbReference>
<evidence type="ECO:0000256" key="3">
    <source>
        <dbReference type="ARBA" id="ARBA00022617"/>
    </source>
</evidence>
<dbReference type="PANTHER" id="PTHR24305">
    <property type="entry name" value="CYTOCHROME P450"/>
    <property type="match status" value="1"/>
</dbReference>